<dbReference type="Gene3D" id="3.20.20.80">
    <property type="entry name" value="Glycosidases"/>
    <property type="match status" value="1"/>
</dbReference>
<dbReference type="PANTHER" id="PTHR43405">
    <property type="entry name" value="GLYCOSYL HYDROLASE DIGH"/>
    <property type="match status" value="1"/>
</dbReference>
<dbReference type="PATRIC" id="fig|1178515.4.peg.1815"/>
<evidence type="ECO:0000313" key="5">
    <source>
        <dbReference type="Proteomes" id="UP000076927"/>
    </source>
</evidence>
<reference evidence="4 5" key="1">
    <citation type="submission" date="2015-01" db="EMBL/GenBank/DDBJ databases">
        <title>Paenibacillus swuensis/DY6/whole genome sequencing.</title>
        <authorList>
            <person name="Kim M.K."/>
            <person name="Srinivasan S."/>
            <person name="Lee J.-J."/>
        </authorList>
    </citation>
    <scope>NUCLEOTIDE SEQUENCE [LARGE SCALE GENOMIC DNA]</scope>
    <source>
        <strain evidence="4 5">DY6</strain>
    </source>
</reference>
<keyword evidence="1 2" id="KW-0732">Signal</keyword>
<dbReference type="PANTHER" id="PTHR43405:SF1">
    <property type="entry name" value="GLYCOSYL HYDROLASE DIGH"/>
    <property type="match status" value="1"/>
</dbReference>
<evidence type="ECO:0000256" key="1">
    <source>
        <dbReference type="ARBA" id="ARBA00022729"/>
    </source>
</evidence>
<dbReference type="SUPFAM" id="SSF51445">
    <property type="entry name" value="(Trans)glycosidases"/>
    <property type="match status" value="1"/>
</dbReference>
<keyword evidence="5" id="KW-1185">Reference proteome</keyword>
<dbReference type="InterPro" id="IPR003790">
    <property type="entry name" value="GHL10"/>
</dbReference>
<dbReference type="Pfam" id="PF02638">
    <property type="entry name" value="GHL10"/>
    <property type="match status" value="1"/>
</dbReference>
<dbReference type="RefSeq" id="WP_068605951.1">
    <property type="nucleotide sequence ID" value="NZ_CP011388.1"/>
</dbReference>
<dbReference type="Proteomes" id="UP000076927">
    <property type="component" value="Chromosome"/>
</dbReference>
<feature type="signal peptide" evidence="2">
    <location>
        <begin position="1"/>
        <end position="40"/>
    </location>
</feature>
<evidence type="ECO:0000259" key="3">
    <source>
        <dbReference type="Pfam" id="PF02638"/>
    </source>
</evidence>
<gene>
    <name evidence="4" type="ORF">SY83_09095</name>
</gene>
<dbReference type="EMBL" id="CP011388">
    <property type="protein sequence ID" value="ANE46409.1"/>
    <property type="molecule type" value="Genomic_DNA"/>
</dbReference>
<sequence length="802" mass="87658">MSTWNKKTGPLRKAALAGTTAIMLLSASPLPISPPLTAYAQDEGAGYYVTAADGHRVTISGVNMTRGPGMLVAYNPIWGYSSSTNAFGAEVVLDSTGVPGEYMVKEVNSAFGDLSKSGNSTIPLQGLVLSAGPGGTPDVRKDLISHFKAGDLVKVNEPIAQTSEAQVHAVDPSPSNNPDGALFDGYRGPNQLLVYTPAFGATTRTNQYGFEITVVDGIVQTAGGANSAIPDNGFVVSAHGTQAAWLSSIAETGAKVQLNGNRLTVTKDASSYVYQAEQAIKDAEASILRATDHYLNVPFDKANQSIAEAKALTEKAAGTLESDPVKSVYVSKQAISVARDAFYYSLPSRAAESRGVWYRPQEKTPEQIAQTLDRMKAAGFNELYLETLFQGYTIFPSQVAKDNGIVNQNPIFKGWDPLQVFMEEAKKRGIAVHAWLDGFMVGISPGGGPILSAHPEWSAVARNQTDAGKPMPQKSNGYYWMDITNPEAQNYLLNLTKEMVTRYGMAGVNLDYMRFPHASDWKESYNFSAYSRSSFQQAHGVDPYTIQPESQPEMWKTWTDWIVQAEDKFVQKVYNDMKAINSQIVISATPEPGAEAEKIGNWSQYVDVVIPQAYSYSVDSVRTSVEQHMAELKPGNLTYSGIFPMYVHMGPYETVAQVLAARDIDHGTTIFAFGQASPLSVEALKKGPWREDAVSTGMHPFLAITALMDSIRKDIKEVYIPRKAINEKTAQELNQRMDQITHQLDKDLPWAAYQSTANQIRALESYLLAGKQDMPAKIAERLSEQTSYAGTLLSYAITKRIR</sequence>
<accession>A0A172TH75</accession>
<name>A0A172TH75_9BACL</name>
<proteinExistence type="predicted"/>
<evidence type="ECO:0000256" key="2">
    <source>
        <dbReference type="SAM" id="SignalP"/>
    </source>
</evidence>
<feature type="domain" description="Glycosyl hydrolase-like 10" evidence="3">
    <location>
        <begin position="356"/>
        <end position="617"/>
    </location>
</feature>
<feature type="chain" id="PRO_5008000775" description="Glycosyl hydrolase-like 10 domain-containing protein" evidence="2">
    <location>
        <begin position="41"/>
        <end position="802"/>
    </location>
</feature>
<dbReference type="InterPro" id="IPR052177">
    <property type="entry name" value="Divisome_Glycosyl_Hydrolase"/>
</dbReference>
<protein>
    <recommendedName>
        <fullName evidence="3">Glycosyl hydrolase-like 10 domain-containing protein</fullName>
    </recommendedName>
</protein>
<evidence type="ECO:0000313" key="4">
    <source>
        <dbReference type="EMBL" id="ANE46409.1"/>
    </source>
</evidence>
<organism evidence="4 5">
    <name type="scientific">Paenibacillus swuensis</name>
    <dbReference type="NCBI Taxonomy" id="1178515"/>
    <lineage>
        <taxon>Bacteria</taxon>
        <taxon>Bacillati</taxon>
        <taxon>Bacillota</taxon>
        <taxon>Bacilli</taxon>
        <taxon>Bacillales</taxon>
        <taxon>Paenibacillaceae</taxon>
        <taxon>Paenibacillus</taxon>
    </lineage>
</organism>
<dbReference type="AlphaFoldDB" id="A0A172TH75"/>
<dbReference type="KEGG" id="pswu:SY83_09095"/>
<dbReference type="InterPro" id="IPR017853">
    <property type="entry name" value="GH"/>
</dbReference>